<keyword evidence="8 11" id="KW-0472">Membrane</keyword>
<dbReference type="SMART" id="SM00369">
    <property type="entry name" value="LRR_TYP"/>
    <property type="match status" value="7"/>
</dbReference>
<dbReference type="GO" id="GO:0004888">
    <property type="term" value="F:transmembrane signaling receptor activity"/>
    <property type="evidence" value="ECO:0007669"/>
    <property type="project" value="InterPro"/>
</dbReference>
<evidence type="ECO:0000256" key="11">
    <source>
        <dbReference type="SAM" id="Phobius"/>
    </source>
</evidence>
<dbReference type="GO" id="GO:0005886">
    <property type="term" value="C:plasma membrane"/>
    <property type="evidence" value="ECO:0007669"/>
    <property type="project" value="TreeGrafter"/>
</dbReference>
<comment type="similarity">
    <text evidence="2">Belongs to the Toll-like receptor family.</text>
</comment>
<keyword evidence="6" id="KW-0677">Repeat</keyword>
<dbReference type="PROSITE" id="PS51450">
    <property type="entry name" value="LRR"/>
    <property type="match status" value="3"/>
</dbReference>
<dbReference type="Gene3D" id="3.40.50.10140">
    <property type="entry name" value="Toll/interleukin-1 receptor homology (TIR) domain"/>
    <property type="match status" value="1"/>
</dbReference>
<organism evidence="14">
    <name type="scientific">Sinohyriopsis cumingii</name>
    <name type="common">Triangle sail mussel</name>
    <name type="synonym">Hyriopsis cumingii</name>
    <dbReference type="NCBI Taxonomy" id="165450"/>
    <lineage>
        <taxon>Eukaryota</taxon>
        <taxon>Metazoa</taxon>
        <taxon>Spiralia</taxon>
        <taxon>Lophotrochozoa</taxon>
        <taxon>Mollusca</taxon>
        <taxon>Bivalvia</taxon>
        <taxon>Autobranchia</taxon>
        <taxon>Heteroconchia</taxon>
        <taxon>Palaeoheterodonta</taxon>
        <taxon>Unionida</taxon>
        <taxon>Unionoidea</taxon>
        <taxon>Unionidae</taxon>
        <taxon>Gonideinae</taxon>
        <taxon>Sinohyriopsis</taxon>
    </lineage>
</organism>
<keyword evidence="4 11" id="KW-0812">Transmembrane</keyword>
<dbReference type="SMART" id="SM00013">
    <property type="entry name" value="LRRNT"/>
    <property type="match status" value="1"/>
</dbReference>
<feature type="transmembrane region" description="Helical" evidence="11">
    <location>
        <begin position="526"/>
        <end position="550"/>
    </location>
</feature>
<dbReference type="Gene3D" id="3.80.10.10">
    <property type="entry name" value="Ribonuclease Inhibitor"/>
    <property type="match status" value="4"/>
</dbReference>
<dbReference type="InterPro" id="IPR035897">
    <property type="entry name" value="Toll_tir_struct_dom_sf"/>
</dbReference>
<dbReference type="Pfam" id="PF01582">
    <property type="entry name" value="TIR"/>
    <property type="match status" value="1"/>
</dbReference>
<accession>A0A5B7QCA4</accession>
<dbReference type="InterPro" id="IPR003591">
    <property type="entry name" value="Leu-rich_rpt_typical-subtyp"/>
</dbReference>
<dbReference type="PANTHER" id="PTHR24365:SF530">
    <property type="entry name" value="MSTPROX-RELATED"/>
    <property type="match status" value="1"/>
</dbReference>
<evidence type="ECO:0000256" key="2">
    <source>
        <dbReference type="ARBA" id="ARBA00009634"/>
    </source>
</evidence>
<dbReference type="InterPro" id="IPR017241">
    <property type="entry name" value="Toll-like_receptor"/>
</dbReference>
<reference evidence="14" key="1">
    <citation type="journal article" date="2019" name="Front. Physiol.">
        <title>Molecular Characterization of Two Toll Receptors in Hyriopsis cumingii and Their Potential Roles in Antibacterial Response.</title>
        <authorList>
            <person name="Huang Y."/>
            <person name="Zhang G."/>
            <person name="Ren Q."/>
        </authorList>
    </citation>
    <scope>NUCLEOTIDE SEQUENCE</scope>
</reference>
<dbReference type="SMART" id="SM00365">
    <property type="entry name" value="LRR_SD22"/>
    <property type="match status" value="6"/>
</dbReference>
<name>A0A5B7QCA4_SINCU</name>
<dbReference type="AlphaFoldDB" id="A0A5B7QCA4"/>
<keyword evidence="3" id="KW-0433">Leucine-rich repeat</keyword>
<dbReference type="InterPro" id="IPR032675">
    <property type="entry name" value="LRR_dom_sf"/>
</dbReference>
<evidence type="ECO:0000256" key="5">
    <source>
        <dbReference type="ARBA" id="ARBA00022729"/>
    </source>
</evidence>
<dbReference type="InterPro" id="IPR000372">
    <property type="entry name" value="LRRNT"/>
</dbReference>
<dbReference type="PIRSF" id="PIRSF037595">
    <property type="entry name" value="Toll-like_receptor"/>
    <property type="match status" value="1"/>
</dbReference>
<dbReference type="Pfam" id="PF13855">
    <property type="entry name" value="LRR_8"/>
    <property type="match status" value="2"/>
</dbReference>
<evidence type="ECO:0000256" key="7">
    <source>
        <dbReference type="ARBA" id="ARBA00022989"/>
    </source>
</evidence>
<keyword evidence="9" id="KW-0675">Receptor</keyword>
<dbReference type="Pfam" id="PF01462">
    <property type="entry name" value="LRRNT"/>
    <property type="match status" value="1"/>
</dbReference>
<evidence type="ECO:0000256" key="12">
    <source>
        <dbReference type="SAM" id="SignalP"/>
    </source>
</evidence>
<dbReference type="InterPro" id="IPR001611">
    <property type="entry name" value="Leu-rich_rpt"/>
</dbReference>
<dbReference type="GO" id="GO:0002224">
    <property type="term" value="P:toll-like receptor signaling pathway"/>
    <property type="evidence" value="ECO:0007669"/>
    <property type="project" value="InterPro"/>
</dbReference>
<evidence type="ECO:0000256" key="9">
    <source>
        <dbReference type="ARBA" id="ARBA00023170"/>
    </source>
</evidence>
<evidence type="ECO:0000256" key="8">
    <source>
        <dbReference type="ARBA" id="ARBA00023136"/>
    </source>
</evidence>
<keyword evidence="5 12" id="KW-0732">Signal</keyword>
<evidence type="ECO:0000256" key="1">
    <source>
        <dbReference type="ARBA" id="ARBA00004479"/>
    </source>
</evidence>
<dbReference type="EMBL" id="MK054271">
    <property type="protein sequence ID" value="QCR63936.1"/>
    <property type="molecule type" value="mRNA"/>
</dbReference>
<protein>
    <submittedName>
        <fullName evidence="14">Toll6</fullName>
    </submittedName>
</protein>
<dbReference type="GO" id="GO:0006955">
    <property type="term" value="P:immune response"/>
    <property type="evidence" value="ECO:0007669"/>
    <property type="project" value="InterPro"/>
</dbReference>
<evidence type="ECO:0000256" key="10">
    <source>
        <dbReference type="ARBA" id="ARBA00023180"/>
    </source>
</evidence>
<dbReference type="PANTHER" id="PTHR24365">
    <property type="entry name" value="TOLL-LIKE RECEPTOR"/>
    <property type="match status" value="1"/>
</dbReference>
<proteinExistence type="evidence at transcript level"/>
<feature type="domain" description="TIR" evidence="13">
    <location>
        <begin position="577"/>
        <end position="715"/>
    </location>
</feature>
<keyword evidence="10" id="KW-0325">Glycoprotein</keyword>
<evidence type="ECO:0000256" key="6">
    <source>
        <dbReference type="ARBA" id="ARBA00022737"/>
    </source>
</evidence>
<keyword evidence="7 11" id="KW-1133">Transmembrane helix</keyword>
<dbReference type="SUPFAM" id="SSF52058">
    <property type="entry name" value="L domain-like"/>
    <property type="match status" value="2"/>
</dbReference>
<dbReference type="Pfam" id="PF13516">
    <property type="entry name" value="LRR_6"/>
    <property type="match status" value="3"/>
</dbReference>
<dbReference type="SMART" id="SM00255">
    <property type="entry name" value="TIR"/>
    <property type="match status" value="1"/>
</dbReference>
<evidence type="ECO:0000256" key="4">
    <source>
        <dbReference type="ARBA" id="ARBA00022692"/>
    </source>
</evidence>
<dbReference type="SUPFAM" id="SSF52200">
    <property type="entry name" value="Toll/Interleukin receptor TIR domain"/>
    <property type="match status" value="1"/>
</dbReference>
<comment type="subcellular location">
    <subcellularLocation>
        <location evidence="1">Membrane</location>
        <topology evidence="1">Single-pass type I membrane protein</topology>
    </subcellularLocation>
</comment>
<evidence type="ECO:0000259" key="13">
    <source>
        <dbReference type="PROSITE" id="PS50104"/>
    </source>
</evidence>
<feature type="chain" id="PRO_5022902423" evidence="12">
    <location>
        <begin position="25"/>
        <end position="740"/>
    </location>
</feature>
<sequence>MGQVLFFFGYVAILVLFLVKEYETVQVSPCQVECKNATCPANCNCTKSRVSCHDRNLTYIPRIPCGITHLNLSSSNINTLSINETSNLSCSFETLTHMSLRDCKITLFVGDVFTNLTKLEVLDLSFNKIVSNQRENLQSIQRAIGSLNRAPLRKLKLDRFFLQNGVQEIFTYFEGRHLTHLSMCENKMQEFEDNVLENFTKLVHLDLHGNWINKINLSSGIPTLELFNLSHNQINIFPPIFCDHNTGETHYNNLKNLDLSWNQIIVPYSQNWNCLKTLETLNLSRNDMEDITNNNSFTGLTSLITLILSEMRFSLKRIRKEALKSDSLQRLDLSGNGLNFENHKEVDENIFHYLPNLTSLDVSDNDFGSDGYKKLTKLSRLETLIMRNVYLRLLPDDFLGHFPNLRYLDLYRNKIEQFSAEAFQNVRNLEYLNISDNLISNFPVPPLPPATLKSLETFDFAYNYFICDCEIVKLRKWINDVLSDPNKTNLISRYPDQYWCYKPQPLYKILLKDAKPTHCKNTKYQLVLSVICSVSICVVFTVFLVVGYIYRWEIKLFLHQMHRQKRYDRYHPLTYTFEYNSYVAYAEKDSAWVIHDLLKDLEEAKYKVYTRDRDSVPGVARCDEIVDNIYKSKTVIFVLSKNFTACQWCTYQLNVAQARAVKLGPHFMIPVLLEGIDTKHMKKSVQHLFRTSKPIEWARQSTKNRLFWSELKTALDAELNDDFEETGYQSLDAEYSSIST</sequence>
<feature type="signal peptide" evidence="12">
    <location>
        <begin position="1"/>
        <end position="24"/>
    </location>
</feature>
<evidence type="ECO:0000256" key="3">
    <source>
        <dbReference type="ARBA" id="ARBA00022614"/>
    </source>
</evidence>
<dbReference type="InterPro" id="IPR000157">
    <property type="entry name" value="TIR_dom"/>
</dbReference>
<dbReference type="PROSITE" id="PS50104">
    <property type="entry name" value="TIR"/>
    <property type="match status" value="1"/>
</dbReference>
<evidence type="ECO:0000313" key="14">
    <source>
        <dbReference type="EMBL" id="QCR63936.1"/>
    </source>
</evidence>